<reference evidence="5" key="1">
    <citation type="journal article" date="2019" name="Int. J. Syst. Evol. Microbiol.">
        <title>The Global Catalogue of Microorganisms (GCM) 10K type strain sequencing project: providing services to taxonomists for standard genome sequencing and annotation.</title>
        <authorList>
            <consortium name="The Broad Institute Genomics Platform"/>
            <consortium name="The Broad Institute Genome Sequencing Center for Infectious Disease"/>
            <person name="Wu L."/>
            <person name="Ma J."/>
        </authorList>
    </citation>
    <scope>NUCLEOTIDE SEQUENCE [LARGE SCALE GENOMIC DNA]</scope>
    <source>
        <strain evidence="5">CCUG 15531</strain>
    </source>
</reference>
<dbReference type="InterPro" id="IPR052580">
    <property type="entry name" value="Lipid_Hydrolase"/>
</dbReference>
<dbReference type="RefSeq" id="WP_388034394.1">
    <property type="nucleotide sequence ID" value="NZ_JBHUEK010000004.1"/>
</dbReference>
<dbReference type="EMBL" id="JBHUEK010000004">
    <property type="protein sequence ID" value="MFD1777134.1"/>
    <property type="molecule type" value="Genomic_DNA"/>
</dbReference>
<evidence type="ECO:0000256" key="2">
    <source>
        <dbReference type="PROSITE-ProRule" id="PRU01161"/>
    </source>
</evidence>
<proteinExistence type="predicted"/>
<dbReference type="InterPro" id="IPR016035">
    <property type="entry name" value="Acyl_Trfase/lysoPLipase"/>
</dbReference>
<comment type="caution">
    <text evidence="4">The sequence shown here is derived from an EMBL/GenBank/DDBJ whole genome shotgun (WGS) entry which is preliminary data.</text>
</comment>
<dbReference type="PANTHER" id="PTHR46394:SF1">
    <property type="entry name" value="PNPLA DOMAIN-CONTAINING PROTEIN"/>
    <property type="match status" value="1"/>
</dbReference>
<dbReference type="Pfam" id="PF01734">
    <property type="entry name" value="Patatin"/>
    <property type="match status" value="1"/>
</dbReference>
<feature type="active site" description="Proton acceptor" evidence="2">
    <location>
        <position position="183"/>
    </location>
</feature>
<organism evidence="4 5">
    <name type="scientific">Fredinandcohnia salidurans</name>
    <dbReference type="NCBI Taxonomy" id="2595041"/>
    <lineage>
        <taxon>Bacteria</taxon>
        <taxon>Bacillati</taxon>
        <taxon>Bacillota</taxon>
        <taxon>Bacilli</taxon>
        <taxon>Bacillales</taxon>
        <taxon>Bacillaceae</taxon>
        <taxon>Fredinandcohnia</taxon>
    </lineage>
</organism>
<evidence type="ECO:0000313" key="5">
    <source>
        <dbReference type="Proteomes" id="UP001597227"/>
    </source>
</evidence>
<dbReference type="CDD" id="cd07207">
    <property type="entry name" value="Pat_ExoU_VipD_like"/>
    <property type="match status" value="1"/>
</dbReference>
<feature type="short sequence motif" description="GXGXXG" evidence="2">
    <location>
        <begin position="9"/>
        <end position="14"/>
    </location>
</feature>
<protein>
    <submittedName>
        <fullName evidence="4">Patatin-like phospholipase family protein</fullName>
    </submittedName>
</protein>
<evidence type="ECO:0000313" key="4">
    <source>
        <dbReference type="EMBL" id="MFD1777134.1"/>
    </source>
</evidence>
<dbReference type="Gene3D" id="3.40.1090.10">
    <property type="entry name" value="Cytosolic phospholipase A2 catalytic domain"/>
    <property type="match status" value="2"/>
</dbReference>
<dbReference type="Proteomes" id="UP001597227">
    <property type="component" value="Unassembled WGS sequence"/>
</dbReference>
<keyword evidence="1 2" id="KW-0443">Lipid metabolism</keyword>
<feature type="active site" description="Nucleophile" evidence="2">
    <location>
        <position position="38"/>
    </location>
</feature>
<keyword evidence="2" id="KW-0442">Lipid degradation</keyword>
<name>A0ABW4MGI5_9BACI</name>
<feature type="short sequence motif" description="DGA/G" evidence="2">
    <location>
        <begin position="183"/>
        <end position="185"/>
    </location>
</feature>
<feature type="short sequence motif" description="GXSXG" evidence="2">
    <location>
        <begin position="36"/>
        <end position="40"/>
    </location>
</feature>
<dbReference type="SUPFAM" id="SSF52151">
    <property type="entry name" value="FabD/lysophospholipase-like"/>
    <property type="match status" value="1"/>
</dbReference>
<evidence type="ECO:0000259" key="3">
    <source>
        <dbReference type="PROSITE" id="PS51635"/>
    </source>
</evidence>
<evidence type="ECO:0000256" key="1">
    <source>
        <dbReference type="ARBA" id="ARBA00023098"/>
    </source>
</evidence>
<accession>A0ABW4MGI5</accession>
<dbReference type="InterPro" id="IPR002641">
    <property type="entry name" value="PNPLA_dom"/>
</dbReference>
<feature type="domain" description="PNPLA" evidence="3">
    <location>
        <begin position="5"/>
        <end position="196"/>
    </location>
</feature>
<dbReference type="PANTHER" id="PTHR46394">
    <property type="entry name" value="ANNEXIN"/>
    <property type="match status" value="1"/>
</dbReference>
<keyword evidence="2" id="KW-0378">Hydrolase</keyword>
<keyword evidence="5" id="KW-1185">Reference proteome</keyword>
<sequence length="294" mass="33271">MFIDGVFSGGGIKGFALIGAYQAIEAKGFRFKRLAGTSAGSLIAALIAAGYTSDEIINLMEELDLSDFLDERKTPLNTALTKWLLLYWRLGLYKGDMLEKWIYQKLRAKGVVTFQNLPPGSLRIIASDLTNGRIMVLPDDLERYGIHPHTFPVAKAVRMSCSLPYFFEPVRLKDYKGNTIVVDGGVLSNFPIWLFDEEMKLKKRPVIGIRLSGNNQQQKQNKIHNAIDMFGALFETMKNAHDARYISRRHEKNIIFIPVESGLTTEFGVTGEKKQELIQLGKQRTEAFLRTWGY</sequence>
<dbReference type="PROSITE" id="PS51635">
    <property type="entry name" value="PNPLA"/>
    <property type="match status" value="1"/>
</dbReference>
<gene>
    <name evidence="4" type="ORF">ACFSFW_00390</name>
</gene>